<keyword evidence="2" id="KW-0472">Membrane</keyword>
<evidence type="ECO:0000313" key="3">
    <source>
        <dbReference type="EnsemblMetazoa" id="G23004.6:cds"/>
    </source>
</evidence>
<evidence type="ECO:0000313" key="4">
    <source>
        <dbReference type="Proteomes" id="UP000005408"/>
    </source>
</evidence>
<feature type="region of interest" description="Disordered" evidence="1">
    <location>
        <begin position="417"/>
        <end position="454"/>
    </location>
</feature>
<evidence type="ECO:0000256" key="1">
    <source>
        <dbReference type="SAM" id="MobiDB-lite"/>
    </source>
</evidence>
<evidence type="ECO:0000256" key="2">
    <source>
        <dbReference type="SAM" id="Phobius"/>
    </source>
</evidence>
<keyword evidence="2" id="KW-0812">Transmembrane</keyword>
<dbReference type="OrthoDB" id="10592077at2759"/>
<name>A0A8W8KCB5_MAGGI</name>
<sequence length="523" mass="58325">MVLFLTMSTWAPSISLSKNLSVTSSRASRDVSTISLRLREGGATREPTQGNMIGLSDNGQVWAIIGCVLTIVNILAALVFYLYKKRKKKLRKRVDDERAIREAASIPSDSHYTLPTNQDTHYHQILDSSQGSAKTKDSIVMDDGGYITAITTHSEKTHGYTDILQFSEEGQRPNSYQEITDLEHPLPSSHTFLRGTCSLNEDVRDGELPNNLDNTAKRIQKKREKYLVNVNIPSDSNSVSPEDDARRSCVLSPELMDDGLFESLNDFAKYFTTLSMKRRNQNLADVEKERGNAKRAIIDGDRSESKEDEITYNEIKGRTDNISSEDTQLQEKGFKENSEKSDENKVSIASIHKKTIETSECQIYSTPIKQKSSSLEKCQEIPSKIDQTQGLNKAKISDSEGTLLHEKQKSLIATSPNTTDIFKGKGGQTSDPNKEIENAKTDNERNEQAGTTKAEGNSVHNVELPRETANFAPLKKSVEMLESTGSSESNQSLNRYIRKHGILLPVKSHVGEVTDISCKRDTI</sequence>
<keyword evidence="2" id="KW-1133">Transmembrane helix</keyword>
<feature type="compositionally biased region" description="Basic and acidic residues" evidence="1">
    <location>
        <begin position="432"/>
        <end position="447"/>
    </location>
</feature>
<dbReference type="OMA" id="NADEDHA"/>
<protein>
    <submittedName>
        <fullName evidence="3">Uncharacterized protein</fullName>
    </submittedName>
</protein>
<dbReference type="EnsemblMetazoa" id="G23004.8">
    <property type="protein sequence ID" value="G23004.8:cds"/>
    <property type="gene ID" value="G23004"/>
</dbReference>
<accession>A0A8W8KCB5</accession>
<feature type="transmembrane region" description="Helical" evidence="2">
    <location>
        <begin position="61"/>
        <end position="83"/>
    </location>
</feature>
<dbReference type="EnsemblMetazoa" id="G23004.9">
    <property type="protein sequence ID" value="G23004.9:cds"/>
    <property type="gene ID" value="G23004"/>
</dbReference>
<dbReference type="AlphaFoldDB" id="A0A8W8KCB5"/>
<reference evidence="3" key="1">
    <citation type="submission" date="2022-08" db="UniProtKB">
        <authorList>
            <consortium name="EnsemblMetazoa"/>
        </authorList>
    </citation>
    <scope>IDENTIFICATION</scope>
    <source>
        <strain evidence="3">05x7-T-G4-1.051#20</strain>
    </source>
</reference>
<organism evidence="3 4">
    <name type="scientific">Magallana gigas</name>
    <name type="common">Pacific oyster</name>
    <name type="synonym">Crassostrea gigas</name>
    <dbReference type="NCBI Taxonomy" id="29159"/>
    <lineage>
        <taxon>Eukaryota</taxon>
        <taxon>Metazoa</taxon>
        <taxon>Spiralia</taxon>
        <taxon>Lophotrochozoa</taxon>
        <taxon>Mollusca</taxon>
        <taxon>Bivalvia</taxon>
        <taxon>Autobranchia</taxon>
        <taxon>Pteriomorphia</taxon>
        <taxon>Ostreida</taxon>
        <taxon>Ostreoidea</taxon>
        <taxon>Ostreidae</taxon>
        <taxon>Magallana</taxon>
    </lineage>
</organism>
<proteinExistence type="predicted"/>
<keyword evidence="4" id="KW-1185">Reference proteome</keyword>
<dbReference type="Proteomes" id="UP000005408">
    <property type="component" value="Unassembled WGS sequence"/>
</dbReference>
<dbReference type="EnsemblMetazoa" id="G23004.6">
    <property type="protein sequence ID" value="G23004.6:cds"/>
    <property type="gene ID" value="G23004"/>
</dbReference>